<evidence type="ECO:0000313" key="2">
    <source>
        <dbReference type="EMBL" id="CAE32984.1"/>
    </source>
</evidence>
<protein>
    <submittedName>
        <fullName evidence="2">Abortive infection phage resistance protein</fullName>
    </submittedName>
</protein>
<feature type="domain" description="Abortive phage infection protein C-terminal" evidence="1">
    <location>
        <begin position="255"/>
        <end position="442"/>
    </location>
</feature>
<sequence length="664" mass="75199">MAKNDRILLDGIVDDRIATRTPSEKRDEAFEYLAFEQLLKDYDLSHDELLHGAVDGERDGGIDGFFILVNGHLLDDPESFVWPRSSAELRLILVTCKHHETFKQATLDSLVATLTELLDFAIDDKDLKGAYSDRLLRVRSNLKFAYRKLSPRLNSFSVSAYYASRGDTQELGAEVAARGEQIALLIRESFGACQAEFAFVGATELVELHRKIRNYTLELPFVEALTKGVRYVLLARLTDYFNFVTDGGRLRRYLFDSNVRDFMGMNRVNEDIQNTLRGAESPDFWWLNNGVTMLASSAAITGKSIQISDIQIVNGLQTTESIFRYFQGRDLAKDQRCVLVKVIITNDEAVRDAIIRATNNQTDVELASLHATDKIQRDVEDIFLRHGLFYERRKNYYANQGRSPAELVTPLYAAAGYLALALKEPHKASKLRSRFMRVPASYEQIFDESAPLDVWPKIVQTLKRVDEALEALRPRGKGTERFLKGWRYVIALILVAQHFGKFSYSKRELTTFDVSTVTFDSVKGVWAELYAPDNGVRMVGWTSLRDVVAACQIVSKSRGIRDVEAISRGSQGVHMRSQDLSAQFIESVRQALPAQPWKPGVHIEVSRKLKCDIPAYRAAVEQLIEDGIFLRQKDGVLYDEEGSVVSFDPERVDPETLQLRPADE</sequence>
<name>A0A0H3LSZ1_BORBR</name>
<proteinExistence type="predicted"/>
<dbReference type="KEGG" id="bbr:BB2490"/>
<dbReference type="AlphaFoldDB" id="A0A0H3LSZ1"/>
<dbReference type="Proteomes" id="UP000001027">
    <property type="component" value="Chromosome"/>
</dbReference>
<dbReference type="InterPro" id="IPR018891">
    <property type="entry name" value="AIPR_C"/>
</dbReference>
<evidence type="ECO:0000313" key="3">
    <source>
        <dbReference type="Proteomes" id="UP000001027"/>
    </source>
</evidence>
<dbReference type="Pfam" id="PF10592">
    <property type="entry name" value="AIPR"/>
    <property type="match status" value="1"/>
</dbReference>
<dbReference type="EMBL" id="BX640444">
    <property type="protein sequence ID" value="CAE32984.1"/>
    <property type="molecule type" value="Genomic_DNA"/>
</dbReference>
<gene>
    <name evidence="2" type="ordered locus">BB2490</name>
</gene>
<dbReference type="eggNOG" id="COG2159">
    <property type="taxonomic scope" value="Bacteria"/>
</dbReference>
<dbReference type="HOGENOM" id="CLU_026290_1_0_4"/>
<accession>A0A0H3LSZ1</accession>
<evidence type="ECO:0000259" key="1">
    <source>
        <dbReference type="Pfam" id="PF10592"/>
    </source>
</evidence>
<dbReference type="RefSeq" id="WP_010926534.1">
    <property type="nucleotide sequence ID" value="NC_002927.3"/>
</dbReference>
<organism evidence="2 3">
    <name type="scientific">Bordetella bronchiseptica (strain ATCC BAA-588 / NCTC 13252 / RB50)</name>
    <name type="common">Alcaligenes bronchisepticus</name>
    <dbReference type="NCBI Taxonomy" id="257310"/>
    <lineage>
        <taxon>Bacteria</taxon>
        <taxon>Pseudomonadati</taxon>
        <taxon>Pseudomonadota</taxon>
        <taxon>Betaproteobacteria</taxon>
        <taxon>Burkholderiales</taxon>
        <taxon>Alcaligenaceae</taxon>
        <taxon>Bordetella</taxon>
    </lineage>
</organism>
<reference evidence="2 3" key="1">
    <citation type="journal article" date="2003" name="Nat. Genet.">
        <title>Comparative analysis of the genome sequences of Bordetella pertussis, Bordetella parapertussis and Bordetella bronchiseptica.</title>
        <authorList>
            <person name="Parkhill J."/>
            <person name="Sebaihia M."/>
            <person name="Preston A."/>
            <person name="Murphy L.D."/>
            <person name="Thomson N.R."/>
            <person name="Harris D.E."/>
            <person name="Holden M.T.G."/>
            <person name="Churcher C.M."/>
            <person name="Bentley S.D."/>
            <person name="Mungall K.L."/>
            <person name="Cerdeno-Tarraga A.-M."/>
            <person name="Temple L."/>
            <person name="James K.D."/>
            <person name="Harris B."/>
            <person name="Quail M.A."/>
            <person name="Achtman M."/>
            <person name="Atkin R."/>
            <person name="Baker S."/>
            <person name="Basham D."/>
            <person name="Bason N."/>
            <person name="Cherevach I."/>
            <person name="Chillingworth T."/>
            <person name="Collins M."/>
            <person name="Cronin A."/>
            <person name="Davis P."/>
            <person name="Doggett J."/>
            <person name="Feltwell T."/>
            <person name="Goble A."/>
            <person name="Hamlin N."/>
            <person name="Hauser H."/>
            <person name="Holroyd S."/>
            <person name="Jagels K."/>
            <person name="Leather S."/>
            <person name="Moule S."/>
            <person name="Norberczak H."/>
            <person name="O'Neil S."/>
            <person name="Ormond D."/>
            <person name="Price C."/>
            <person name="Rabbinowitsch E."/>
            <person name="Rutter S."/>
            <person name="Sanders M."/>
            <person name="Saunders D."/>
            <person name="Seeger K."/>
            <person name="Sharp S."/>
            <person name="Simmonds M."/>
            <person name="Skelton J."/>
            <person name="Squares R."/>
            <person name="Squares S."/>
            <person name="Stevens K."/>
            <person name="Unwin L."/>
            <person name="Whitehead S."/>
            <person name="Barrell B.G."/>
            <person name="Maskell D.J."/>
        </authorList>
    </citation>
    <scope>NUCLEOTIDE SEQUENCE [LARGE SCALE GENOMIC DNA]</scope>
    <source>
        <strain evidence="2 3">ATCC BAA-588 / NCTC 13252 / RB50</strain>
    </source>
</reference>